<name>A0AA95NJQ9_9BURK</name>
<dbReference type="SUPFAM" id="SSF52518">
    <property type="entry name" value="Thiamin diphosphate-binding fold (THDP-binding)"/>
    <property type="match status" value="1"/>
</dbReference>
<dbReference type="PANTHER" id="PTHR43380:SF1">
    <property type="entry name" value="2-OXOISOVALERATE DEHYDROGENASE SUBUNIT ALPHA, MITOCHONDRIAL"/>
    <property type="match status" value="1"/>
</dbReference>
<comment type="cofactor">
    <cofactor evidence="1 4">
        <name>thiamine diphosphate</name>
        <dbReference type="ChEBI" id="CHEBI:58937"/>
    </cofactor>
</comment>
<dbReference type="InterPro" id="IPR022593">
    <property type="entry name" value="Oxoisoval_DH_suAlpha_N_dom"/>
</dbReference>
<evidence type="ECO:0000313" key="8">
    <source>
        <dbReference type="Proteomes" id="UP001177769"/>
    </source>
</evidence>
<keyword evidence="3 4" id="KW-0786">Thiamine pyrophosphate</keyword>
<organism evidence="7 8">
    <name type="scientific">Paucibacter sediminis</name>
    <dbReference type="NCBI Taxonomy" id="3019553"/>
    <lineage>
        <taxon>Bacteria</taxon>
        <taxon>Pseudomonadati</taxon>
        <taxon>Pseudomonadota</taxon>
        <taxon>Betaproteobacteria</taxon>
        <taxon>Burkholderiales</taxon>
        <taxon>Sphaerotilaceae</taxon>
        <taxon>Roseateles</taxon>
    </lineage>
</organism>
<dbReference type="GO" id="GO:0003863">
    <property type="term" value="F:branched-chain 2-oxo acid dehydrogenase activity"/>
    <property type="evidence" value="ECO:0007669"/>
    <property type="project" value="UniProtKB-EC"/>
</dbReference>
<sequence length="415" mass="45656">MSYEPLRLHVPEPTGRPGCHTDFSYLKLSPAGAVLQPPIDVAPVEMGPLAYSLVRVLDEEGRAVGPWAPELSEAQLLRGLRTMLKTRIFDARMLIAQRQKKLSFYMQSLGEEAIGSAHAMALHDGDMCFPTYRQQSLLIARDDVPLVDLICQLLSNERDPLKGRQLPVMYSIKRAGFFSISGNLATQFIQAVGWAMASAIKGDTRIASAWIGDGATAESDFHTALTFAHVYRAPVILNVVNNQWAISTFQAIAGGEGTTFAARGVGCGIASLRVDGNDFLAVYAVSRWAAERARRNLGPTLIEWVTYRAGPHSTSDDPSKYRPADDWSHFPLGDPIARLRQHLTLTGIWSDAQHEALQAELEAEVIAAQKEAERYGSLADGHIPTAASMFEDVYKEMPPHLKDQLRQVHERGGRA</sequence>
<dbReference type="InterPro" id="IPR029061">
    <property type="entry name" value="THDP-binding"/>
</dbReference>
<feature type="domain" description="2-oxoisovalerate dehydrogenase E1 alpha subunit N-terminal" evidence="6">
    <location>
        <begin position="4"/>
        <end position="43"/>
    </location>
</feature>
<dbReference type="RefSeq" id="WP_285231934.1">
    <property type="nucleotide sequence ID" value="NZ_CP116346.1"/>
</dbReference>
<reference evidence="7" key="1">
    <citation type="submission" date="2023-01" db="EMBL/GenBank/DDBJ databases">
        <title>Whole genome sequence of Paucibacter sp. S2-9 isolated from pond sediment.</title>
        <authorList>
            <person name="Jung J.Y."/>
        </authorList>
    </citation>
    <scope>NUCLEOTIDE SEQUENCE</scope>
    <source>
        <strain evidence="7">S2-9</strain>
    </source>
</reference>
<evidence type="ECO:0000256" key="1">
    <source>
        <dbReference type="ARBA" id="ARBA00001964"/>
    </source>
</evidence>
<evidence type="ECO:0000256" key="2">
    <source>
        <dbReference type="ARBA" id="ARBA00023002"/>
    </source>
</evidence>
<dbReference type="KEGG" id="pais:PFX98_18335"/>
<dbReference type="EMBL" id="CP116346">
    <property type="protein sequence ID" value="WIT10856.1"/>
    <property type="molecule type" value="Genomic_DNA"/>
</dbReference>
<dbReference type="EC" id="1.2.4.4" evidence="4"/>
<evidence type="ECO:0000259" key="6">
    <source>
        <dbReference type="Pfam" id="PF12573"/>
    </source>
</evidence>
<evidence type="ECO:0000313" key="7">
    <source>
        <dbReference type="EMBL" id="WIT10856.1"/>
    </source>
</evidence>
<accession>A0AA95NJQ9</accession>
<comment type="catalytic activity">
    <reaction evidence="4">
        <text>N(6)-[(R)-lipoyl]-L-lysyl-[protein] + 3-methyl-2-oxobutanoate + H(+) = N(6)-[(R)-S(8)-2-methylpropanoyldihydrolipoyl]-L-lysyl-[protein] + CO2</text>
        <dbReference type="Rhea" id="RHEA:13457"/>
        <dbReference type="Rhea" id="RHEA-COMP:10474"/>
        <dbReference type="Rhea" id="RHEA-COMP:10497"/>
        <dbReference type="ChEBI" id="CHEBI:11851"/>
        <dbReference type="ChEBI" id="CHEBI:15378"/>
        <dbReference type="ChEBI" id="CHEBI:16526"/>
        <dbReference type="ChEBI" id="CHEBI:83099"/>
        <dbReference type="ChEBI" id="CHEBI:83142"/>
        <dbReference type="EC" id="1.2.4.4"/>
    </reaction>
</comment>
<comment type="function">
    <text evidence="4">The branched-chain alpha-keto dehydrogenase complex catalyzes the overall conversion of alpha-keto acids to acyl-CoA and CO(2). It contains multiple copies of three enzymatic components: branched-chain alpha-keto acid decarboxylase (E1), lipoamide acyltransferase (E2) and lipoamide dehydrogenase (E3).</text>
</comment>
<evidence type="ECO:0000256" key="3">
    <source>
        <dbReference type="ARBA" id="ARBA00023052"/>
    </source>
</evidence>
<evidence type="ECO:0000256" key="4">
    <source>
        <dbReference type="RuleBase" id="RU365014"/>
    </source>
</evidence>
<dbReference type="Proteomes" id="UP001177769">
    <property type="component" value="Chromosome"/>
</dbReference>
<dbReference type="CDD" id="cd02000">
    <property type="entry name" value="TPP_E1_PDC_ADC_BCADC"/>
    <property type="match status" value="1"/>
</dbReference>
<keyword evidence="8" id="KW-1185">Reference proteome</keyword>
<dbReference type="InterPro" id="IPR050771">
    <property type="entry name" value="Alpha-ketoacid_DH_E1_comp"/>
</dbReference>
<gene>
    <name evidence="7" type="ORF">PFX98_18335</name>
</gene>
<dbReference type="AlphaFoldDB" id="A0AA95NJQ9"/>
<keyword evidence="2 4" id="KW-0560">Oxidoreductase</keyword>
<dbReference type="Pfam" id="PF00676">
    <property type="entry name" value="E1_dh"/>
    <property type="match status" value="1"/>
</dbReference>
<proteinExistence type="inferred from homology"/>
<dbReference type="PANTHER" id="PTHR43380">
    <property type="entry name" value="2-OXOISOVALERATE DEHYDROGENASE SUBUNIT ALPHA, MITOCHONDRIAL"/>
    <property type="match status" value="1"/>
</dbReference>
<evidence type="ECO:0000259" key="5">
    <source>
        <dbReference type="Pfam" id="PF00676"/>
    </source>
</evidence>
<dbReference type="GO" id="GO:0009083">
    <property type="term" value="P:branched-chain amino acid catabolic process"/>
    <property type="evidence" value="ECO:0007669"/>
    <property type="project" value="TreeGrafter"/>
</dbReference>
<protein>
    <recommendedName>
        <fullName evidence="4">2-oxoisovalerate dehydrogenase subunit alpha</fullName>
        <ecNumber evidence="4">1.2.4.4</ecNumber>
    </recommendedName>
    <alternativeName>
        <fullName evidence="4">Branched-chain alpha-keto acid dehydrogenase E1 component alpha chain</fullName>
    </alternativeName>
</protein>
<feature type="domain" description="Dehydrogenase E1 component" evidence="5">
    <location>
        <begin position="81"/>
        <end position="376"/>
    </location>
</feature>
<dbReference type="Gene3D" id="3.40.50.970">
    <property type="match status" value="1"/>
</dbReference>
<dbReference type="InterPro" id="IPR001017">
    <property type="entry name" value="DH_E1"/>
</dbReference>
<dbReference type="Pfam" id="PF12573">
    <property type="entry name" value="OxoDH_E1alpha_N"/>
    <property type="match status" value="1"/>
</dbReference>
<comment type="similarity">
    <text evidence="4">Belongs to the BCKDHA family.</text>
</comment>